<dbReference type="EMBL" id="CP001157">
    <property type="protein sequence ID" value="ACO77119.1"/>
    <property type="molecule type" value="Genomic_DNA"/>
</dbReference>
<reference evidence="1 2" key="1">
    <citation type="journal article" date="2009" name="J. Bacteriol.">
        <title>Genome sequence of Azotobacter vinelandii, an obligate aerobe specialized to support diverse anaerobic metabolic processes.</title>
        <authorList>
            <person name="Setubal J.C."/>
            <person name="dos Santos P."/>
            <person name="Goldman B.S."/>
            <person name="Ertesvag H."/>
            <person name="Espin G."/>
            <person name="Rubio L.M."/>
            <person name="Valla S."/>
            <person name="Almeida N.F."/>
            <person name="Balasubramanian D."/>
            <person name="Cromes L."/>
            <person name="Curatti L."/>
            <person name="Du Z."/>
            <person name="Godsy E."/>
            <person name="Goodner B."/>
            <person name="Hellner-Burris K."/>
            <person name="Hernandez J.A."/>
            <person name="Houmiel K."/>
            <person name="Imperial J."/>
            <person name="Kennedy C."/>
            <person name="Larson T.J."/>
            <person name="Latreille P."/>
            <person name="Ligon L.S."/>
            <person name="Lu J."/>
            <person name="Maerk M."/>
            <person name="Miller N.M."/>
            <person name="Norton S."/>
            <person name="O'Carroll I.P."/>
            <person name="Paulsen I."/>
            <person name="Raulfs E.C."/>
            <person name="Roemer R."/>
            <person name="Rosser J."/>
            <person name="Segura D."/>
            <person name="Slater S."/>
            <person name="Stricklin S.L."/>
            <person name="Studholme D.J."/>
            <person name="Sun J."/>
            <person name="Viana C.J."/>
            <person name="Wallin E."/>
            <person name="Wang B."/>
            <person name="Wheeler C."/>
            <person name="Zhu H."/>
            <person name="Dean D.R."/>
            <person name="Dixon R."/>
            <person name="Wood D."/>
        </authorList>
    </citation>
    <scope>NUCLEOTIDE SEQUENCE [LARGE SCALE GENOMIC DNA]</scope>
    <source>
        <strain evidence="2">DJ / ATCC BAA-1303</strain>
    </source>
</reference>
<organism evidence="1 2">
    <name type="scientific">Azotobacter vinelandii (strain DJ / ATCC BAA-1303)</name>
    <dbReference type="NCBI Taxonomy" id="322710"/>
    <lineage>
        <taxon>Bacteria</taxon>
        <taxon>Pseudomonadati</taxon>
        <taxon>Pseudomonadota</taxon>
        <taxon>Gammaproteobacteria</taxon>
        <taxon>Pseudomonadales</taxon>
        <taxon>Pseudomonadaceae</taxon>
        <taxon>Azotobacter</taxon>
    </lineage>
</organism>
<dbReference type="AlphaFoldDB" id="C1DMT9"/>
<proteinExistence type="predicted"/>
<name>C1DMT9_AZOVD</name>
<evidence type="ECO:0000313" key="1">
    <source>
        <dbReference type="EMBL" id="ACO77119.1"/>
    </source>
</evidence>
<sequence>MGVEAHMMGAFPPEPGFYSLNYAQHYEAHRLRGNDGERLPNDFRLRADVFASRFVWITDKKLLGGRVGIHTLVPLVDLRVELDGRSDSDKGIGDITFGALLGYDYSERFHSIFAIDVIAPTGRYDEDKLANIGRNYWAIEPVAAFTWVDPQGFNADIKFMYDFNFENDDTDYKSGQEFHFDFDAGWAVNEQWVLGVGGYAYWQTTDDRQHGDRVDDNKGRAMAIGPALKYSSKDGWFMSLKWQKEYEVRNRPEGDALWLKFTVPLMLL</sequence>
<evidence type="ECO:0000313" key="2">
    <source>
        <dbReference type="Proteomes" id="UP000002424"/>
    </source>
</evidence>
<dbReference type="RefSeq" id="WP_012699544.1">
    <property type="nucleotide sequence ID" value="NC_012560.1"/>
</dbReference>
<dbReference type="InterPro" id="IPR025737">
    <property type="entry name" value="FApF"/>
</dbReference>
<dbReference type="OrthoDB" id="8639774at2"/>
<dbReference type="Pfam" id="PF13557">
    <property type="entry name" value="Phenol_MetA_deg"/>
    <property type="match status" value="1"/>
</dbReference>
<dbReference type="Proteomes" id="UP000002424">
    <property type="component" value="Chromosome"/>
</dbReference>
<keyword evidence="2" id="KW-1185">Reference proteome</keyword>
<dbReference type="eggNOG" id="COG4313">
    <property type="taxonomic scope" value="Bacteria"/>
</dbReference>
<protein>
    <submittedName>
        <fullName evidence="1">Uncharacterized protein</fullName>
    </submittedName>
</protein>
<dbReference type="GeneID" id="88184255"/>
<dbReference type="HOGENOM" id="CLU_066206_2_0_6"/>
<dbReference type="EnsemblBacteria" id="ACO77119">
    <property type="protein sequence ID" value="ACO77119"/>
    <property type="gene ID" value="Avin_08780"/>
</dbReference>
<dbReference type="KEGG" id="avn:Avin_08780"/>
<dbReference type="STRING" id="322710.Avin_08780"/>
<accession>C1DMT9</accession>
<gene>
    <name evidence="1" type="ordered locus">Avin_08780</name>
</gene>